<accession>A0A5C1AGE4</accession>
<dbReference type="Gene3D" id="2.60.120.260">
    <property type="entry name" value="Galactose-binding domain-like"/>
    <property type="match status" value="1"/>
</dbReference>
<dbReference type="SUPFAM" id="SSF69318">
    <property type="entry name" value="Integrin alpha N-terminal domain"/>
    <property type="match status" value="2"/>
</dbReference>
<feature type="signal peptide" evidence="2">
    <location>
        <begin position="1"/>
        <end position="20"/>
    </location>
</feature>
<evidence type="ECO:0000256" key="1">
    <source>
        <dbReference type="ARBA" id="ARBA00022729"/>
    </source>
</evidence>
<dbReference type="AlphaFoldDB" id="A0A5C1AGE4"/>
<keyword evidence="4" id="KW-1185">Reference proteome</keyword>
<dbReference type="Pfam" id="PF13517">
    <property type="entry name" value="FG-GAP_3"/>
    <property type="match status" value="2"/>
</dbReference>
<feature type="chain" id="PRO_5022919117" evidence="2">
    <location>
        <begin position="21"/>
        <end position="806"/>
    </location>
</feature>
<dbReference type="InterPro" id="IPR013517">
    <property type="entry name" value="FG-GAP"/>
</dbReference>
<dbReference type="PANTHER" id="PTHR45460">
    <property type="entry name" value="SIMILAR TO CYSTEINE PROTEINASE"/>
    <property type="match status" value="1"/>
</dbReference>
<gene>
    <name evidence="3" type="ORF">PX52LOC_04296</name>
</gene>
<evidence type="ECO:0000313" key="3">
    <source>
        <dbReference type="EMBL" id="QEL17313.1"/>
    </source>
</evidence>
<dbReference type="InterPro" id="IPR028994">
    <property type="entry name" value="Integrin_alpha_N"/>
</dbReference>
<name>A0A5C1AGE4_9BACT</name>
<keyword evidence="1 2" id="KW-0732">Signal</keyword>
<dbReference type="PANTHER" id="PTHR45460:SF2">
    <property type="entry name" value="ALPHA 1,3 GLUCANASE, GH71 FAMILY (EUROFUNG)"/>
    <property type="match status" value="1"/>
</dbReference>
<dbReference type="Proteomes" id="UP000324974">
    <property type="component" value="Chromosome"/>
</dbReference>
<reference evidence="4" key="1">
    <citation type="submission" date="2019-08" db="EMBL/GenBank/DDBJ databases">
        <title>Limnoglobus roseus gen. nov., sp. nov., a novel freshwater planctomycete with a giant genome from the family Gemmataceae.</title>
        <authorList>
            <person name="Kulichevskaya I.S."/>
            <person name="Naumoff D.G."/>
            <person name="Miroshnikov K."/>
            <person name="Ivanova A."/>
            <person name="Philippov D.A."/>
            <person name="Hakobyan A."/>
            <person name="Rijpstra I.C."/>
            <person name="Sinninghe Damste J.S."/>
            <person name="Liesack W."/>
            <person name="Dedysh S.N."/>
        </authorList>
    </citation>
    <scope>NUCLEOTIDE SEQUENCE [LARGE SCALE GENOMIC DNA]</scope>
    <source>
        <strain evidence="4">PX52</strain>
    </source>
</reference>
<organism evidence="3 4">
    <name type="scientific">Limnoglobus roseus</name>
    <dbReference type="NCBI Taxonomy" id="2598579"/>
    <lineage>
        <taxon>Bacteria</taxon>
        <taxon>Pseudomonadati</taxon>
        <taxon>Planctomycetota</taxon>
        <taxon>Planctomycetia</taxon>
        <taxon>Gemmatales</taxon>
        <taxon>Gemmataceae</taxon>
        <taxon>Limnoglobus</taxon>
    </lineage>
</organism>
<protein>
    <submittedName>
        <fullName evidence="3">VCBS repeat-containing protein</fullName>
    </submittedName>
</protein>
<dbReference type="EMBL" id="CP042425">
    <property type="protein sequence ID" value="QEL17313.1"/>
    <property type="molecule type" value="Genomic_DNA"/>
</dbReference>
<dbReference type="RefSeq" id="WP_149111941.1">
    <property type="nucleotide sequence ID" value="NZ_CP042425.1"/>
</dbReference>
<sequence>MRRGFLVTLLALALARPAVAYVEAPLTLGAVISQSTIVCTMVVTKVDKQKNLIIYKKVQDVKGKHPQDEIKHNIGFGGLRPGEWQEIMNWAEVGKTAVFFHNGGASETYFGASYYQAYPQGEWWGMSHGEPFLLRSYSGKVDKLGGVVKEILDGKEVIVPGMVDGDKEALHKKTAKVQRLRASLKLQDYNPKRDFVGWGGDDIRRIAGMPGFDKLGSLGGTGPDALAASAIDFDGDGKLDIVLLGANRVMLLQNNGDGFSEVALPGFAGGARSVVWADYNADGLPDALLATPTGPRLFTNTGKGQFRDDSKLLPQEPCYNLTAAAWLDADGDGHPDVLLANGFHGLRLYRNLRGEDKAAKLPTPKLGEWHAVGPFRHKDGPQKNYETAFGPEKDAFDSDKVYKGKRDADVKWTKADYADGAAVGLAPFAANCAVYLHREIDMPAAADIPVSLGARDSLTVYLNGERVYTDKAARPLVIDQVAVTLKLKAGKNHLVLKLVHGEGEGGFTFKIGGAGNKPLFEDVSAKWGLGSDGPTASLKGDTLTVADFAGDSRPDFVYAGVLFVHAGGRYEMKADSGLNFKAGRVGPAAEGFDGDGRTDLFVPQTDGACKLYQNQGQGRFVDVTAAAGDLAKPVPGAVGASWGDFDNDGLPDLIVTRLRGPNRYFKNLGKGQFRDDSTAIGLDQKIFNSQAACLADLNGDGRLDLVLANEGQDSTVLFGSAATEAKKTPVTLAGVPVGGRVTVTGADGQRIATVCVTGADGRGGQSGLAPRVALAPGAYKLEVRGNGRTVEKAVTVAAAPLTVTIN</sequence>
<dbReference type="Gene3D" id="2.130.10.130">
    <property type="entry name" value="Integrin alpha, N-terminal"/>
    <property type="match status" value="2"/>
</dbReference>
<proteinExistence type="predicted"/>
<evidence type="ECO:0000313" key="4">
    <source>
        <dbReference type="Proteomes" id="UP000324974"/>
    </source>
</evidence>
<evidence type="ECO:0000256" key="2">
    <source>
        <dbReference type="SAM" id="SignalP"/>
    </source>
</evidence>
<dbReference type="KEGG" id="lrs:PX52LOC_04296"/>
<dbReference type="OrthoDB" id="226690at2"/>